<protein>
    <submittedName>
        <fullName evidence="2">Uncharacterized protein</fullName>
    </submittedName>
</protein>
<evidence type="ECO:0000256" key="1">
    <source>
        <dbReference type="SAM" id="Phobius"/>
    </source>
</evidence>
<sequence length="55" mass="6476">MNEVIPAFFTLLPLLILAFVLRWVRQIKINSDIQVEQNKQIISILQKSEKKNYCS</sequence>
<organism evidence="2 3">
    <name type="scientific">Neobacillus driksii</name>
    <dbReference type="NCBI Taxonomy" id="3035913"/>
    <lineage>
        <taxon>Bacteria</taxon>
        <taxon>Bacillati</taxon>
        <taxon>Bacillota</taxon>
        <taxon>Bacilli</taxon>
        <taxon>Bacillales</taxon>
        <taxon>Bacillaceae</taxon>
        <taxon>Neobacillus</taxon>
    </lineage>
</organism>
<name>A0ABV4YRH2_9BACI</name>
<evidence type="ECO:0000313" key="3">
    <source>
        <dbReference type="Proteomes" id="UP001241748"/>
    </source>
</evidence>
<reference evidence="2 3" key="1">
    <citation type="submission" date="2024-05" db="EMBL/GenBank/DDBJ databases">
        <authorList>
            <person name="Venkateswaran K."/>
        </authorList>
    </citation>
    <scope>NUCLEOTIDE SEQUENCE [LARGE SCALE GENOMIC DNA]</scope>
    <source>
        <strain evidence="2 3">179-C4-2-HS</strain>
    </source>
</reference>
<gene>
    <name evidence="2" type="ORF">P5G62_007085</name>
</gene>
<keyword evidence="3" id="KW-1185">Reference proteome</keyword>
<comment type="caution">
    <text evidence="2">The sequence shown here is derived from an EMBL/GenBank/DDBJ whole genome shotgun (WGS) entry which is preliminary data.</text>
</comment>
<keyword evidence="1" id="KW-0472">Membrane</keyword>
<feature type="transmembrane region" description="Helical" evidence="1">
    <location>
        <begin position="6"/>
        <end position="24"/>
    </location>
</feature>
<evidence type="ECO:0000313" key="2">
    <source>
        <dbReference type="EMBL" id="MFB3166869.1"/>
    </source>
</evidence>
<dbReference type="RefSeq" id="WP_306075418.1">
    <property type="nucleotide sequence ID" value="NZ_JAROBZ020000001.1"/>
</dbReference>
<dbReference type="Proteomes" id="UP001241748">
    <property type="component" value="Unassembled WGS sequence"/>
</dbReference>
<keyword evidence="1" id="KW-0812">Transmembrane</keyword>
<proteinExistence type="predicted"/>
<keyword evidence="1" id="KW-1133">Transmembrane helix</keyword>
<accession>A0ABV4YRH2</accession>
<dbReference type="EMBL" id="JAROBZ020000001">
    <property type="protein sequence ID" value="MFB3166869.1"/>
    <property type="molecule type" value="Genomic_DNA"/>
</dbReference>